<dbReference type="PROSITE" id="PS50093">
    <property type="entry name" value="PKD"/>
    <property type="match status" value="3"/>
</dbReference>
<proteinExistence type="predicted"/>
<dbReference type="EMBL" id="JAVKPK010000113">
    <property type="protein sequence ID" value="MDR7667266.1"/>
    <property type="molecule type" value="Genomic_DNA"/>
</dbReference>
<dbReference type="PANTHER" id="PTHR36842:SF1">
    <property type="entry name" value="PROTEIN TOLB"/>
    <property type="match status" value="1"/>
</dbReference>
<sequence>MKEIKSDEARRVYSLIGVLGITVLAFLMLVSIAGAAPYAYIPNLVDNNVSAVDTAAPKITETQITTSGQADRPAIYGDRIVWEDWRNGNGDIYLYNLSTHKETQITANESDQMLPAIYDNIVVWVDGRNNYGYDIYMYDLSTKTEKKITGLAWWPDIYGNRIVWERGWERGCNIFMYDLSTKKETQITPNGSDRHFPAIYGNRIVWDDNRHENWDIYMYDLSTSKETQITTNKLDQRKPAIYGDRIAWEDSRDRYLTIYMYDLSTKKEIRVNTSTIAFDPAIYGDKIVWTSRTGDDDDIKHDIYMYDLSASKETQITPNGHSEYPDIYGNRIVWKEQNYYGDTNIYMATISEEPKPRLPVANFSNNVTLGYVPLSVQFTDLSQNAISWYWNFGDGNNSTEQNPMYTYYTVGEYTVNLTASNANGTDSKLATITVLEHPVLPVAIFSAKPTSGKAPLNVVFTDESTGAPTSWKWTFGDGAKSSVQNPTHKYSKVGSYKVTLTATNTEGSNTTTKTDYIKVIEKPVAKFTSNVTSGKAPLTVAFTDKSTGIPTKWKWIFGDGAKSSDQNPIHQYSQEGKYKVTLTVINAAGSSTTTKTNYIKVTTNTRPGIYSKSK</sequence>
<comment type="caution">
    <text evidence="3">The sequence shown here is derived from an EMBL/GenBank/DDBJ whole genome shotgun (WGS) entry which is preliminary data.</text>
</comment>
<name>A0ABU2D5K1_9EURY</name>
<keyword evidence="1" id="KW-0812">Transmembrane</keyword>
<dbReference type="InterPro" id="IPR022409">
    <property type="entry name" value="PKD/Chitinase_dom"/>
</dbReference>
<evidence type="ECO:0000259" key="2">
    <source>
        <dbReference type="PROSITE" id="PS50093"/>
    </source>
</evidence>
<dbReference type="InterPro" id="IPR035986">
    <property type="entry name" value="PKD_dom_sf"/>
</dbReference>
<accession>A0ABU2D5K1</accession>
<keyword evidence="1" id="KW-0472">Membrane</keyword>
<feature type="domain" description="PKD" evidence="2">
    <location>
        <begin position="441"/>
        <end position="524"/>
    </location>
</feature>
<gene>
    <name evidence="3" type="ORF">RG963_16085</name>
</gene>
<dbReference type="Gene3D" id="2.60.40.10">
    <property type="entry name" value="Immunoglobulins"/>
    <property type="match status" value="3"/>
</dbReference>
<keyword evidence="4" id="KW-1185">Reference proteome</keyword>
<feature type="domain" description="PKD" evidence="2">
    <location>
        <begin position="523"/>
        <end position="606"/>
    </location>
</feature>
<keyword evidence="1" id="KW-1133">Transmembrane helix</keyword>
<feature type="domain" description="PKD" evidence="2">
    <location>
        <begin position="382"/>
        <end position="434"/>
    </location>
</feature>
<evidence type="ECO:0000313" key="3">
    <source>
        <dbReference type="EMBL" id="MDR7667266.1"/>
    </source>
</evidence>
<reference evidence="4" key="1">
    <citation type="submission" date="2023-07" db="EMBL/GenBank/DDBJ databases">
        <title>Whole-genome sequencing of a new Methanosarcina sp. Z-7115.</title>
        <authorList>
            <person name="Zhilina T.N."/>
            <person name="Merkel A.Y."/>
        </authorList>
    </citation>
    <scope>NUCLEOTIDE SEQUENCE [LARGE SCALE GENOMIC DNA]</scope>
    <source>
        <strain evidence="4">Z-7115</strain>
    </source>
</reference>
<dbReference type="Proteomes" id="UP001246244">
    <property type="component" value="Unassembled WGS sequence"/>
</dbReference>
<dbReference type="InterPro" id="IPR027618">
    <property type="entry name" value="Beta_prop_Msarc"/>
</dbReference>
<dbReference type="SUPFAM" id="SSF69304">
    <property type="entry name" value="Tricorn protease N-terminal domain"/>
    <property type="match status" value="2"/>
</dbReference>
<dbReference type="NCBIfam" id="TIGR04275">
    <property type="entry name" value="beta_prop_Msarc"/>
    <property type="match status" value="7"/>
</dbReference>
<dbReference type="Gene3D" id="2.120.10.30">
    <property type="entry name" value="TolB, C-terminal domain"/>
    <property type="match status" value="2"/>
</dbReference>
<evidence type="ECO:0000256" key="1">
    <source>
        <dbReference type="SAM" id="Phobius"/>
    </source>
</evidence>
<dbReference type="CDD" id="cd00146">
    <property type="entry name" value="PKD"/>
    <property type="match status" value="3"/>
</dbReference>
<feature type="transmembrane region" description="Helical" evidence="1">
    <location>
        <begin position="12"/>
        <end position="40"/>
    </location>
</feature>
<evidence type="ECO:0000313" key="4">
    <source>
        <dbReference type="Proteomes" id="UP001246244"/>
    </source>
</evidence>
<organism evidence="3 4">
    <name type="scientific">Methanosarcina baikalica</name>
    <dbReference type="NCBI Taxonomy" id="3073890"/>
    <lineage>
        <taxon>Archaea</taxon>
        <taxon>Methanobacteriati</taxon>
        <taxon>Methanobacteriota</taxon>
        <taxon>Stenosarchaea group</taxon>
        <taxon>Methanomicrobia</taxon>
        <taxon>Methanosarcinales</taxon>
        <taxon>Methanosarcinaceae</taxon>
        <taxon>Methanosarcina</taxon>
    </lineage>
</organism>
<dbReference type="PANTHER" id="PTHR36842">
    <property type="entry name" value="PROTEIN TOLB HOMOLOG"/>
    <property type="match status" value="1"/>
</dbReference>
<dbReference type="InterPro" id="IPR013783">
    <property type="entry name" value="Ig-like_fold"/>
</dbReference>
<dbReference type="SUPFAM" id="SSF49299">
    <property type="entry name" value="PKD domain"/>
    <property type="match status" value="3"/>
</dbReference>
<protein>
    <submittedName>
        <fullName evidence="3">PKD domain-containing protein</fullName>
    </submittedName>
</protein>
<dbReference type="SMART" id="SM00089">
    <property type="entry name" value="PKD"/>
    <property type="match status" value="3"/>
</dbReference>
<dbReference type="Pfam" id="PF18911">
    <property type="entry name" value="PKD_4"/>
    <property type="match status" value="3"/>
</dbReference>
<dbReference type="RefSeq" id="WP_310577293.1">
    <property type="nucleotide sequence ID" value="NZ_JAVKPK010000113.1"/>
</dbReference>
<dbReference type="InterPro" id="IPR011042">
    <property type="entry name" value="6-blade_b-propeller_TolB-like"/>
</dbReference>
<dbReference type="InterPro" id="IPR000601">
    <property type="entry name" value="PKD_dom"/>
</dbReference>